<dbReference type="GO" id="GO:0008270">
    <property type="term" value="F:zinc ion binding"/>
    <property type="evidence" value="ECO:0007669"/>
    <property type="project" value="UniProtKB-KW"/>
</dbReference>
<accession>A0A061R5L2</accession>
<dbReference type="PROSITE" id="PS50089">
    <property type="entry name" value="ZF_RING_2"/>
    <property type="match status" value="1"/>
</dbReference>
<reference evidence="4" key="1">
    <citation type="submission" date="2014-05" db="EMBL/GenBank/DDBJ databases">
        <title>The transcriptome of the halophilic microalga Tetraselmis sp. GSL018 isolated from the Great Salt Lake, Utah.</title>
        <authorList>
            <person name="Jinkerson R.E."/>
            <person name="D'Adamo S."/>
            <person name="Posewitz M.C."/>
        </authorList>
    </citation>
    <scope>NUCLEOTIDE SEQUENCE</scope>
    <source>
        <strain evidence="4">GSL018</strain>
    </source>
</reference>
<evidence type="ECO:0000313" key="4">
    <source>
        <dbReference type="EMBL" id="JAC65970.1"/>
    </source>
</evidence>
<dbReference type="PANTHER" id="PTHR40237">
    <property type="entry name" value="LD44813P"/>
    <property type="match status" value="1"/>
</dbReference>
<protein>
    <submittedName>
        <fullName evidence="4">Upf0668 protein</fullName>
    </submittedName>
</protein>
<name>A0A061R5L2_9CHLO</name>
<feature type="compositionally biased region" description="Polar residues" evidence="2">
    <location>
        <begin position="1"/>
        <end position="27"/>
    </location>
</feature>
<dbReference type="EMBL" id="GBEZ01011811">
    <property type="protein sequence ID" value="JAC74006.1"/>
    <property type="molecule type" value="Transcribed_RNA"/>
</dbReference>
<keyword evidence="1" id="KW-0862">Zinc</keyword>
<feature type="domain" description="RING-type" evidence="3">
    <location>
        <begin position="80"/>
        <end position="134"/>
    </location>
</feature>
<dbReference type="InterPro" id="IPR001841">
    <property type="entry name" value="Znf_RING"/>
</dbReference>
<evidence type="ECO:0000259" key="3">
    <source>
        <dbReference type="PROSITE" id="PS50089"/>
    </source>
</evidence>
<dbReference type="Gene3D" id="3.30.40.10">
    <property type="entry name" value="Zinc/RING finger domain, C3HC4 (zinc finger)"/>
    <property type="match status" value="1"/>
</dbReference>
<dbReference type="SUPFAM" id="SSF57850">
    <property type="entry name" value="RING/U-box"/>
    <property type="match status" value="1"/>
</dbReference>
<keyword evidence="1" id="KW-0863">Zinc-finger</keyword>
<keyword evidence="1" id="KW-0479">Metal-binding</keyword>
<gene>
    <name evidence="4" type="ORF">TSPGSL018_14787</name>
    <name evidence="5" type="ORF">TSPGSL018_27153</name>
</gene>
<dbReference type="PANTHER" id="PTHR40237:SF1">
    <property type="entry name" value="LD44813P"/>
    <property type="match status" value="1"/>
</dbReference>
<feature type="region of interest" description="Disordered" evidence="2">
    <location>
        <begin position="1"/>
        <end position="49"/>
    </location>
</feature>
<evidence type="ECO:0000256" key="2">
    <source>
        <dbReference type="SAM" id="MobiDB-lite"/>
    </source>
</evidence>
<evidence type="ECO:0000256" key="1">
    <source>
        <dbReference type="PROSITE-ProRule" id="PRU00175"/>
    </source>
</evidence>
<sequence length="172" mass="19757">MPSSRARQPAPQSSRKVQSRQTQSSAKMASELVSHSRDAAQSTKTKQQELLEGFEPQPSLWPAVSFLYHECLVPLVTERCSVCEKHLVPSDPARILQVPRYMMPERLFCGHIYHLRCLETYINNPPFDKGCKVCGQTLSHHKFCTDAKVLESRWAFKEARQREIDDVKELML</sequence>
<evidence type="ECO:0000313" key="5">
    <source>
        <dbReference type="EMBL" id="JAC74006.1"/>
    </source>
</evidence>
<dbReference type="EMBL" id="GBEZ01020722">
    <property type="protein sequence ID" value="JAC65970.1"/>
    <property type="molecule type" value="Transcribed_RNA"/>
</dbReference>
<dbReference type="AlphaFoldDB" id="A0A061R5L2"/>
<organism evidence="4">
    <name type="scientific">Tetraselmis sp. GSL018</name>
    <dbReference type="NCBI Taxonomy" id="582737"/>
    <lineage>
        <taxon>Eukaryota</taxon>
        <taxon>Viridiplantae</taxon>
        <taxon>Chlorophyta</taxon>
        <taxon>core chlorophytes</taxon>
        <taxon>Chlorodendrophyceae</taxon>
        <taxon>Chlorodendrales</taxon>
        <taxon>Chlorodendraceae</taxon>
        <taxon>Tetraselmis</taxon>
    </lineage>
</organism>
<dbReference type="InterPro" id="IPR013083">
    <property type="entry name" value="Znf_RING/FYVE/PHD"/>
</dbReference>
<proteinExistence type="predicted"/>